<gene>
    <name evidence="1" type="ORF">DICVIV_07089</name>
</gene>
<evidence type="ECO:0000313" key="2">
    <source>
        <dbReference type="Proteomes" id="UP000053766"/>
    </source>
</evidence>
<keyword evidence="2" id="KW-1185">Reference proteome</keyword>
<dbReference type="AlphaFoldDB" id="A0A0D8XSS4"/>
<name>A0A0D8XSS4_DICVI</name>
<accession>A0A0D8XSS4</accession>
<dbReference type="STRING" id="29172.A0A0D8XSS4"/>
<dbReference type="OrthoDB" id="5818831at2759"/>
<reference evidence="2" key="2">
    <citation type="journal article" date="2016" name="Sci. Rep.">
        <title>Dictyocaulus viviparus genome, variome and transcriptome elucidate lungworm biology and support future intervention.</title>
        <authorList>
            <person name="McNulty S.N."/>
            <person name="Strube C."/>
            <person name="Rosa B.A."/>
            <person name="Martin J.C."/>
            <person name="Tyagi R."/>
            <person name="Choi Y.J."/>
            <person name="Wang Q."/>
            <person name="Hallsworth Pepin K."/>
            <person name="Zhang X."/>
            <person name="Ozersky P."/>
            <person name="Wilson R.K."/>
            <person name="Sternberg P.W."/>
            <person name="Gasser R.B."/>
            <person name="Mitreva M."/>
        </authorList>
    </citation>
    <scope>NUCLEOTIDE SEQUENCE [LARGE SCALE GENOMIC DNA]</scope>
    <source>
        <strain evidence="2">HannoverDv2000</strain>
    </source>
</reference>
<proteinExistence type="predicted"/>
<organism evidence="1 2">
    <name type="scientific">Dictyocaulus viviparus</name>
    <name type="common">Bovine lungworm</name>
    <dbReference type="NCBI Taxonomy" id="29172"/>
    <lineage>
        <taxon>Eukaryota</taxon>
        <taxon>Metazoa</taxon>
        <taxon>Ecdysozoa</taxon>
        <taxon>Nematoda</taxon>
        <taxon>Chromadorea</taxon>
        <taxon>Rhabditida</taxon>
        <taxon>Rhabditina</taxon>
        <taxon>Rhabditomorpha</taxon>
        <taxon>Strongyloidea</taxon>
        <taxon>Metastrongylidae</taxon>
        <taxon>Dictyocaulus</taxon>
    </lineage>
</organism>
<reference evidence="1 2" key="1">
    <citation type="submission" date="2013-11" db="EMBL/GenBank/DDBJ databases">
        <title>Draft genome of the bovine lungworm Dictyocaulus viviparus.</title>
        <authorList>
            <person name="Mitreva M."/>
        </authorList>
    </citation>
    <scope>NUCLEOTIDE SEQUENCE [LARGE SCALE GENOMIC DNA]</scope>
    <source>
        <strain evidence="1 2">HannoverDv2000</strain>
    </source>
</reference>
<evidence type="ECO:0000313" key="1">
    <source>
        <dbReference type="EMBL" id="KJH46852.1"/>
    </source>
</evidence>
<dbReference type="EMBL" id="KN716332">
    <property type="protein sequence ID" value="KJH46852.1"/>
    <property type="molecule type" value="Genomic_DNA"/>
</dbReference>
<dbReference type="Proteomes" id="UP000053766">
    <property type="component" value="Unassembled WGS sequence"/>
</dbReference>
<protein>
    <submittedName>
        <fullName evidence="1">Uncharacterized protein</fullName>
    </submittedName>
</protein>
<sequence>MELRHYEDGLRMISGWRQNQDILFGANERKVMLSYGRNPQKWESDSDYNKREAIERNEFEALRPMPRHHVSFTSKELFEEHKKVLRGEYWDSSPEDLTKEAFVLANMYAAARQAQIEVPQPNIPQKWKEQNQQDIKDENDRLDKLRGFIRENKYEKLTEQLAKMMEKNSIDEPHSSVNVESEVDGNDGFDVRSMMKTIQAAVHRYKNFDQA</sequence>